<feature type="chain" id="PRO_5031521748" evidence="1">
    <location>
        <begin position="19"/>
        <end position="169"/>
    </location>
</feature>
<dbReference type="AlphaFoldDB" id="A0A7S2KC14"/>
<feature type="signal peptide" evidence="1">
    <location>
        <begin position="1"/>
        <end position="18"/>
    </location>
</feature>
<organism evidence="2">
    <name type="scientific">Leptocylindrus danicus</name>
    <dbReference type="NCBI Taxonomy" id="163516"/>
    <lineage>
        <taxon>Eukaryota</taxon>
        <taxon>Sar</taxon>
        <taxon>Stramenopiles</taxon>
        <taxon>Ochrophyta</taxon>
        <taxon>Bacillariophyta</taxon>
        <taxon>Coscinodiscophyceae</taxon>
        <taxon>Chaetocerotophycidae</taxon>
        <taxon>Leptocylindrales</taxon>
        <taxon>Leptocylindraceae</taxon>
        <taxon>Leptocylindrus</taxon>
    </lineage>
</organism>
<evidence type="ECO:0000256" key="1">
    <source>
        <dbReference type="SAM" id="SignalP"/>
    </source>
</evidence>
<reference evidence="2" key="1">
    <citation type="submission" date="2021-01" db="EMBL/GenBank/DDBJ databases">
        <authorList>
            <person name="Corre E."/>
            <person name="Pelletier E."/>
            <person name="Niang G."/>
            <person name="Scheremetjew M."/>
            <person name="Finn R."/>
            <person name="Kale V."/>
            <person name="Holt S."/>
            <person name="Cochrane G."/>
            <person name="Meng A."/>
            <person name="Brown T."/>
            <person name="Cohen L."/>
        </authorList>
    </citation>
    <scope>NUCLEOTIDE SEQUENCE</scope>
    <source>
        <strain evidence="2">B650</strain>
    </source>
</reference>
<dbReference type="EMBL" id="HBGY01012212">
    <property type="protein sequence ID" value="CAD9572178.1"/>
    <property type="molecule type" value="Transcribed_RNA"/>
</dbReference>
<accession>A0A7S2KC14</accession>
<keyword evidence="1" id="KW-0732">Signal</keyword>
<name>A0A7S2KC14_9STRA</name>
<proteinExistence type="predicted"/>
<gene>
    <name evidence="2" type="ORF">LDAN0321_LOCUS7762</name>
</gene>
<protein>
    <submittedName>
        <fullName evidence="2">Uncharacterized protein</fullName>
    </submittedName>
</protein>
<sequence length="169" mass="19195">MKTAIAFLFLGFVSLISADSSTLRGGEKEQFVEENGEVESQSNEIFVPAAKIDEFEMTFVEPLNEEMALHDHGRHLYGGGYGYGRYCFRAGRFGGYVAGGGYGHYYRKMEVNDEELVPLETSIAAGAKEAGLEVEEERKLDYHRKRVCFRFRFLICCRREHYGYGHGGY</sequence>
<evidence type="ECO:0000313" key="2">
    <source>
        <dbReference type="EMBL" id="CAD9572178.1"/>
    </source>
</evidence>